<keyword evidence="4" id="KW-1185">Reference proteome</keyword>
<feature type="chain" id="PRO_5039470617" description="Carbohydrate-binding domain-containing protein" evidence="2">
    <location>
        <begin position="27"/>
        <end position="558"/>
    </location>
</feature>
<keyword evidence="2" id="KW-0732">Signal</keyword>
<name>A0A1I2DK02_9MICO</name>
<feature type="compositionally biased region" description="Gly residues" evidence="1">
    <location>
        <begin position="399"/>
        <end position="410"/>
    </location>
</feature>
<dbReference type="InterPro" id="IPR025584">
    <property type="entry name" value="Cthe_2159"/>
</dbReference>
<dbReference type="OrthoDB" id="9812829at2"/>
<evidence type="ECO:0000256" key="2">
    <source>
        <dbReference type="SAM" id="SignalP"/>
    </source>
</evidence>
<feature type="compositionally biased region" description="Low complexity" evidence="1">
    <location>
        <begin position="26"/>
        <end position="45"/>
    </location>
</feature>
<dbReference type="AlphaFoldDB" id="A0A1I2DK02"/>
<dbReference type="Pfam" id="PF14262">
    <property type="entry name" value="Cthe_2159"/>
    <property type="match status" value="1"/>
</dbReference>
<feature type="region of interest" description="Disordered" evidence="1">
    <location>
        <begin position="346"/>
        <end position="414"/>
    </location>
</feature>
<organism evidence="3 4">
    <name type="scientific">Flavimobilis marinus</name>
    <dbReference type="NCBI Taxonomy" id="285351"/>
    <lineage>
        <taxon>Bacteria</taxon>
        <taxon>Bacillati</taxon>
        <taxon>Actinomycetota</taxon>
        <taxon>Actinomycetes</taxon>
        <taxon>Micrococcales</taxon>
        <taxon>Jonesiaceae</taxon>
        <taxon>Flavimobilis</taxon>
    </lineage>
</organism>
<reference evidence="4" key="1">
    <citation type="submission" date="2016-10" db="EMBL/GenBank/DDBJ databases">
        <authorList>
            <person name="Varghese N."/>
            <person name="Submissions S."/>
        </authorList>
    </citation>
    <scope>NUCLEOTIDE SEQUENCE [LARGE SCALE GENOMIC DNA]</scope>
    <source>
        <strain evidence="4">DSM 19083</strain>
    </source>
</reference>
<evidence type="ECO:0000313" key="3">
    <source>
        <dbReference type="EMBL" id="SFE80230.1"/>
    </source>
</evidence>
<evidence type="ECO:0008006" key="5">
    <source>
        <dbReference type="Google" id="ProtNLM"/>
    </source>
</evidence>
<gene>
    <name evidence="3" type="ORF">SAMN04488035_0574</name>
</gene>
<dbReference type="Proteomes" id="UP000198520">
    <property type="component" value="Unassembled WGS sequence"/>
</dbReference>
<feature type="region of interest" description="Disordered" evidence="1">
    <location>
        <begin position="26"/>
        <end position="54"/>
    </location>
</feature>
<accession>A0A1I2DK02</accession>
<evidence type="ECO:0000256" key="1">
    <source>
        <dbReference type="SAM" id="MobiDB-lite"/>
    </source>
</evidence>
<sequence>MTLHRPRTLPTAAAAAALVVGLTACSGSTTPSASSSPAAATAATTEQSEPHDTTDALTWDTAAETAVVLDGDTAQVDGDSVEVDGSTVTVTAPGTYRLSGSLTDGQVVVDSAADGVVRLVLDSVDLASSTSAPLVVTEADEVIVVLPEGSSSTLTDAVTYVYPDAETDEPNAALFSTANLTIGGDGALTVTGRSNDAIAAKDGLVILGGTITVDALDDGIRGKDYLVVAGGTLAVTAGGDGLKADNADDAALGYVRLTGGTLDVTAGVDGIDAATDVTVTGGELTVAADDDGIHADVELAISAGSVAVTRSSEGLEAAQMAISGGDISVVASDDGVNVAGGATDAATDQAADAPADTAGDGDAHAADEMPEGPPTDRPTDATRPARPEGATDGTMPERGSGGGPGGGGDSAVGDYHLTISGGTLLIDAGGDGLDSNGTVDMTGGSVVVQGPTNNGNGAIDVNGTFTISGGTLVAVGSAGMAEKPDDSSTQGVVAFALDTQPAGSVVTVVDADGNEVVTLEAAKELGSVVVSSPEVTAGEDYTASIDGSEVGTTTATGS</sequence>
<feature type="compositionally biased region" description="Basic and acidic residues" evidence="1">
    <location>
        <begin position="377"/>
        <end position="386"/>
    </location>
</feature>
<dbReference type="EMBL" id="FONZ01000001">
    <property type="protein sequence ID" value="SFE80230.1"/>
    <property type="molecule type" value="Genomic_DNA"/>
</dbReference>
<evidence type="ECO:0000313" key="4">
    <source>
        <dbReference type="Proteomes" id="UP000198520"/>
    </source>
</evidence>
<dbReference type="STRING" id="285351.SAMN04488035_0574"/>
<feature type="signal peptide" evidence="2">
    <location>
        <begin position="1"/>
        <end position="26"/>
    </location>
</feature>
<dbReference type="PROSITE" id="PS51257">
    <property type="entry name" value="PROKAR_LIPOPROTEIN"/>
    <property type="match status" value="1"/>
</dbReference>
<protein>
    <recommendedName>
        <fullName evidence="5">Carbohydrate-binding domain-containing protein</fullName>
    </recommendedName>
</protein>
<feature type="compositionally biased region" description="Low complexity" evidence="1">
    <location>
        <begin position="346"/>
        <end position="360"/>
    </location>
</feature>
<dbReference type="RefSeq" id="WP_093374852.1">
    <property type="nucleotide sequence ID" value="NZ_BNAN01000001.1"/>
</dbReference>
<proteinExistence type="predicted"/>